<name>A0ABR9DVQ7_9GAMM</name>
<keyword evidence="1" id="KW-1133">Transmembrane helix</keyword>
<keyword evidence="1" id="KW-0472">Membrane</keyword>
<feature type="transmembrane region" description="Helical" evidence="1">
    <location>
        <begin position="20"/>
        <end position="38"/>
    </location>
</feature>
<proteinExistence type="predicted"/>
<evidence type="ECO:0000313" key="2">
    <source>
        <dbReference type="EMBL" id="MBE0358402.1"/>
    </source>
</evidence>
<keyword evidence="3" id="KW-1185">Reference proteome</keyword>
<sequence length="79" mass="9054">MSKLFRLVFIRRTVSALPSIQASLLSFSQLFAWALIAVEPRTKAAIIDLLNVFIIFLLLIKDTFINANFRPTLFNIKNQ</sequence>
<reference evidence="2 3" key="1">
    <citation type="submission" date="2015-06" db="EMBL/GenBank/DDBJ databases">
        <title>Genome sequence of Pseudoalteromonas aliena.</title>
        <authorList>
            <person name="Xie B.-B."/>
            <person name="Rong J.-C."/>
            <person name="Qin Q.-L."/>
            <person name="Zhang Y.-Z."/>
        </authorList>
    </citation>
    <scope>NUCLEOTIDE SEQUENCE [LARGE SCALE GENOMIC DNA]</scope>
    <source>
        <strain evidence="2 3">SW19</strain>
    </source>
</reference>
<organism evidence="2 3">
    <name type="scientific">Pseudoalteromonas aliena SW19</name>
    <dbReference type="NCBI Taxonomy" id="1314866"/>
    <lineage>
        <taxon>Bacteria</taxon>
        <taxon>Pseudomonadati</taxon>
        <taxon>Pseudomonadota</taxon>
        <taxon>Gammaproteobacteria</taxon>
        <taxon>Alteromonadales</taxon>
        <taxon>Pseudoalteromonadaceae</taxon>
        <taxon>Pseudoalteromonas</taxon>
    </lineage>
</organism>
<protein>
    <submittedName>
        <fullName evidence="2">Uncharacterized protein</fullName>
    </submittedName>
</protein>
<keyword evidence="1" id="KW-0812">Transmembrane</keyword>
<evidence type="ECO:0000313" key="3">
    <source>
        <dbReference type="Proteomes" id="UP000648482"/>
    </source>
</evidence>
<dbReference type="Proteomes" id="UP000648482">
    <property type="component" value="Unassembled WGS sequence"/>
</dbReference>
<evidence type="ECO:0000256" key="1">
    <source>
        <dbReference type="SAM" id="Phobius"/>
    </source>
</evidence>
<comment type="caution">
    <text evidence="2">The sequence shown here is derived from an EMBL/GenBank/DDBJ whole genome shotgun (WGS) entry which is preliminary data.</text>
</comment>
<accession>A0ABR9DVQ7</accession>
<dbReference type="EMBL" id="AQGU01000022">
    <property type="protein sequence ID" value="MBE0358402.1"/>
    <property type="molecule type" value="Genomic_DNA"/>
</dbReference>
<gene>
    <name evidence="2" type="ORF">PALI_a1675</name>
</gene>
<feature type="transmembrane region" description="Helical" evidence="1">
    <location>
        <begin position="44"/>
        <end position="60"/>
    </location>
</feature>